<dbReference type="InterPro" id="IPR007460">
    <property type="entry name" value="BrnT_toxin"/>
</dbReference>
<reference evidence="2" key="1">
    <citation type="journal article" date="2019" name="PLoS Negl. Trop. Dis.">
        <title>Revisiting the worldwide diversity of Leptospira species in the environment.</title>
        <authorList>
            <person name="Vincent A.T."/>
            <person name="Schiettekatte O."/>
            <person name="Bourhy P."/>
            <person name="Veyrier F.J."/>
            <person name="Picardeau M."/>
        </authorList>
    </citation>
    <scope>NUCLEOTIDE SEQUENCE [LARGE SCALE GENOMIC DNA]</scope>
    <source>
        <strain evidence="2">201601955</strain>
    </source>
</reference>
<gene>
    <name evidence="1" type="ORF">EHQ95_08645</name>
</gene>
<dbReference type="RefSeq" id="WP_135658395.1">
    <property type="nucleotide sequence ID" value="NZ_RQHF01000020.1"/>
</dbReference>
<name>A0ABY2NPG5_9LEPT</name>
<protein>
    <submittedName>
        <fullName evidence="1">BrnT family toxin</fullName>
    </submittedName>
</protein>
<organism evidence="1 2">
    <name type="scientific">Leptospira vanthielii</name>
    <dbReference type="NCBI Taxonomy" id="293085"/>
    <lineage>
        <taxon>Bacteria</taxon>
        <taxon>Pseudomonadati</taxon>
        <taxon>Spirochaetota</taxon>
        <taxon>Spirochaetia</taxon>
        <taxon>Leptospirales</taxon>
        <taxon>Leptospiraceae</taxon>
        <taxon>Leptospira</taxon>
    </lineage>
</organism>
<accession>A0ABY2NPG5</accession>
<dbReference type="Proteomes" id="UP000298112">
    <property type="component" value="Unassembled WGS sequence"/>
</dbReference>
<dbReference type="EMBL" id="RQHF01000020">
    <property type="protein sequence ID" value="TGM57145.1"/>
    <property type="molecule type" value="Genomic_DNA"/>
</dbReference>
<dbReference type="InterPro" id="IPR038573">
    <property type="entry name" value="BrnT_sf"/>
</dbReference>
<sequence>MLFDWDHKKNASNLKKHKISFKQASEVFLDKDAIYIQDEKHSENEDRWLVIGKIENFTVVVVVFVDKSNKSEEKLRIISARQANKTEENEYLQRLGKE</sequence>
<comment type="caution">
    <text evidence="1">The sequence shown here is derived from an EMBL/GenBank/DDBJ whole genome shotgun (WGS) entry which is preliminary data.</text>
</comment>
<evidence type="ECO:0000313" key="1">
    <source>
        <dbReference type="EMBL" id="TGM57145.1"/>
    </source>
</evidence>
<evidence type="ECO:0000313" key="2">
    <source>
        <dbReference type="Proteomes" id="UP000298112"/>
    </source>
</evidence>
<dbReference type="Gene3D" id="3.10.450.530">
    <property type="entry name" value="Ribonuclease toxin, BrnT, of type II toxin-antitoxin system"/>
    <property type="match status" value="1"/>
</dbReference>
<dbReference type="Pfam" id="PF04365">
    <property type="entry name" value="BrnT_toxin"/>
    <property type="match status" value="1"/>
</dbReference>
<proteinExistence type="predicted"/>
<keyword evidence="2" id="KW-1185">Reference proteome</keyword>